<gene>
    <name evidence="2" type="ORF">LCGC14_2122590</name>
</gene>
<keyword evidence="1" id="KW-1133">Transmembrane helix</keyword>
<organism evidence="2">
    <name type="scientific">marine sediment metagenome</name>
    <dbReference type="NCBI Taxonomy" id="412755"/>
    <lineage>
        <taxon>unclassified sequences</taxon>
        <taxon>metagenomes</taxon>
        <taxon>ecological metagenomes</taxon>
    </lineage>
</organism>
<feature type="transmembrane region" description="Helical" evidence="1">
    <location>
        <begin position="9"/>
        <end position="29"/>
    </location>
</feature>
<feature type="transmembrane region" description="Helical" evidence="1">
    <location>
        <begin position="35"/>
        <end position="55"/>
    </location>
</feature>
<evidence type="ECO:0000313" key="2">
    <source>
        <dbReference type="EMBL" id="KKL68678.1"/>
    </source>
</evidence>
<comment type="caution">
    <text evidence="2">The sequence shown here is derived from an EMBL/GenBank/DDBJ whole genome shotgun (WGS) entry which is preliminary data.</text>
</comment>
<proteinExistence type="predicted"/>
<dbReference type="AlphaFoldDB" id="A0A0F9E3R3"/>
<protein>
    <submittedName>
        <fullName evidence="2">Uncharacterized protein</fullName>
    </submittedName>
</protein>
<keyword evidence="1" id="KW-0472">Membrane</keyword>
<sequence>MTTKKEKINFLILSILYIVFLVFYATIGFLKEKTWVGLVSVFSYLLIVIIWSRSLEKKKVEMK</sequence>
<evidence type="ECO:0000256" key="1">
    <source>
        <dbReference type="SAM" id="Phobius"/>
    </source>
</evidence>
<reference evidence="2" key="1">
    <citation type="journal article" date="2015" name="Nature">
        <title>Complex archaea that bridge the gap between prokaryotes and eukaryotes.</title>
        <authorList>
            <person name="Spang A."/>
            <person name="Saw J.H."/>
            <person name="Jorgensen S.L."/>
            <person name="Zaremba-Niedzwiedzka K."/>
            <person name="Martijn J."/>
            <person name="Lind A.E."/>
            <person name="van Eijk R."/>
            <person name="Schleper C."/>
            <person name="Guy L."/>
            <person name="Ettema T.J."/>
        </authorList>
    </citation>
    <scope>NUCLEOTIDE SEQUENCE</scope>
</reference>
<name>A0A0F9E3R3_9ZZZZ</name>
<keyword evidence="1" id="KW-0812">Transmembrane</keyword>
<accession>A0A0F9E3R3</accession>
<dbReference type="EMBL" id="LAZR01026457">
    <property type="protein sequence ID" value="KKL68678.1"/>
    <property type="molecule type" value="Genomic_DNA"/>
</dbReference>